<comment type="caution">
    <text evidence="10">The sequence shown here is derived from an EMBL/GenBank/DDBJ whole genome shotgun (WGS) entry which is preliminary data.</text>
</comment>
<protein>
    <submittedName>
        <fullName evidence="10">TolC family protein</fullName>
    </submittedName>
</protein>
<evidence type="ECO:0000256" key="6">
    <source>
        <dbReference type="ARBA" id="ARBA00023136"/>
    </source>
</evidence>
<keyword evidence="11" id="KW-1185">Reference proteome</keyword>
<keyword evidence="9" id="KW-0732">Signal</keyword>
<dbReference type="EMBL" id="JAJHJB010000004">
    <property type="protein sequence ID" value="MCC5464684.1"/>
    <property type="molecule type" value="Genomic_DNA"/>
</dbReference>
<evidence type="ECO:0000256" key="7">
    <source>
        <dbReference type="ARBA" id="ARBA00023237"/>
    </source>
</evidence>
<keyword evidence="3" id="KW-0813">Transport</keyword>
<keyword evidence="8" id="KW-0175">Coiled coil</keyword>
<dbReference type="PANTHER" id="PTHR30026:SF20">
    <property type="entry name" value="OUTER MEMBRANE PROTEIN TOLC"/>
    <property type="match status" value="1"/>
</dbReference>
<keyword evidence="5" id="KW-0812">Transmembrane</keyword>
<evidence type="ECO:0000256" key="8">
    <source>
        <dbReference type="SAM" id="Coils"/>
    </source>
</evidence>
<keyword evidence="7" id="KW-0998">Cell outer membrane</keyword>
<dbReference type="InterPro" id="IPR003423">
    <property type="entry name" value="OMP_efflux"/>
</dbReference>
<evidence type="ECO:0000256" key="5">
    <source>
        <dbReference type="ARBA" id="ARBA00022692"/>
    </source>
</evidence>
<evidence type="ECO:0000256" key="3">
    <source>
        <dbReference type="ARBA" id="ARBA00022448"/>
    </source>
</evidence>
<feature type="signal peptide" evidence="9">
    <location>
        <begin position="1"/>
        <end position="26"/>
    </location>
</feature>
<proteinExistence type="inferred from homology"/>
<evidence type="ECO:0000313" key="10">
    <source>
        <dbReference type="EMBL" id="MCC5464684.1"/>
    </source>
</evidence>
<evidence type="ECO:0000256" key="9">
    <source>
        <dbReference type="SAM" id="SignalP"/>
    </source>
</evidence>
<name>A0ABS8HQ48_9FIRM</name>
<sequence length="430" mass="48535">MSIQQRCFTALIPMIFMLTFSQAAFANPIELSLDDSIALALQNNHDIKYAQSSREKSYWAVEEAKKNKGVSLDYSHISERYKTAPTVLTPAYTYTTEFDNSLSLSLPIYSGNKLENKIDQAKLSLKVAEMDIDLAKQQLKLDVVTDYFTVLEYRNEVQVDQDTVNNYVDHLNLVKIKYDLGLVAKTDVLSSQVNLATAQNSLIKAQNNYNNAMAALNNAIGLSHDTELKLKDSFQYEKYSQTLEECIEYAKKHRLELAQYDANIASAQYDVKIAKSGYLPTVDLAATEDWNDTHLPGAKNNNWTLKMTASFNVFDSGLTHSKVQQAQHNVDMVEDKAKTERDSILLSVRQYYLSMYEAEKRIETSKVSVDQAEESLMIQKVRYDVGVGTNLDLLDAVLSLDSAKKDHIQALYDHNTNKAKLEQAMGIPVK</sequence>
<reference evidence="10" key="1">
    <citation type="submission" date="2021-11" db="EMBL/GenBank/DDBJ databases">
        <title>Description of a new species Pelosinus isolated from the bottom sediments of Lake Baikal.</title>
        <authorList>
            <person name="Zakharyuk A."/>
        </authorList>
    </citation>
    <scope>NUCLEOTIDE SEQUENCE</scope>
    <source>
        <strain evidence="10">Bkl1</strain>
    </source>
</reference>
<evidence type="ECO:0000256" key="2">
    <source>
        <dbReference type="ARBA" id="ARBA00007613"/>
    </source>
</evidence>
<dbReference type="InterPro" id="IPR051906">
    <property type="entry name" value="TolC-like"/>
</dbReference>
<dbReference type="Gene3D" id="1.20.1600.10">
    <property type="entry name" value="Outer membrane efflux proteins (OEP)"/>
    <property type="match status" value="1"/>
</dbReference>
<evidence type="ECO:0000256" key="4">
    <source>
        <dbReference type="ARBA" id="ARBA00022452"/>
    </source>
</evidence>
<accession>A0ABS8HQ48</accession>
<dbReference type="PANTHER" id="PTHR30026">
    <property type="entry name" value="OUTER MEMBRANE PROTEIN TOLC"/>
    <property type="match status" value="1"/>
</dbReference>
<dbReference type="InterPro" id="IPR028351">
    <property type="entry name" value="CyaE"/>
</dbReference>
<feature type="coiled-coil region" evidence="8">
    <location>
        <begin position="111"/>
        <end position="138"/>
    </location>
</feature>
<dbReference type="RefSeq" id="WP_229534108.1">
    <property type="nucleotide sequence ID" value="NZ_JAJHJB010000004.1"/>
</dbReference>
<gene>
    <name evidence="10" type="ORF">LMF89_04795</name>
</gene>
<comment type="subcellular location">
    <subcellularLocation>
        <location evidence="1">Cell outer membrane</location>
    </subcellularLocation>
</comment>
<organism evidence="10 11">
    <name type="scientific">Pelosinus baikalensis</name>
    <dbReference type="NCBI Taxonomy" id="2892015"/>
    <lineage>
        <taxon>Bacteria</taxon>
        <taxon>Bacillati</taxon>
        <taxon>Bacillota</taxon>
        <taxon>Negativicutes</taxon>
        <taxon>Selenomonadales</taxon>
        <taxon>Sporomusaceae</taxon>
        <taxon>Pelosinus</taxon>
    </lineage>
</organism>
<dbReference type="Proteomes" id="UP001165492">
    <property type="component" value="Unassembled WGS sequence"/>
</dbReference>
<keyword evidence="4" id="KW-1134">Transmembrane beta strand</keyword>
<dbReference type="Pfam" id="PF02321">
    <property type="entry name" value="OEP"/>
    <property type="match status" value="2"/>
</dbReference>
<keyword evidence="6" id="KW-0472">Membrane</keyword>
<feature type="chain" id="PRO_5045212191" evidence="9">
    <location>
        <begin position="27"/>
        <end position="430"/>
    </location>
</feature>
<evidence type="ECO:0000256" key="1">
    <source>
        <dbReference type="ARBA" id="ARBA00004442"/>
    </source>
</evidence>
<comment type="similarity">
    <text evidence="2">Belongs to the outer membrane factor (OMF) (TC 1.B.17) family.</text>
</comment>
<dbReference type="SUPFAM" id="SSF56954">
    <property type="entry name" value="Outer membrane efflux proteins (OEP)"/>
    <property type="match status" value="1"/>
</dbReference>
<dbReference type="PIRSF" id="PIRSF001892">
    <property type="entry name" value="CyaE"/>
    <property type="match status" value="1"/>
</dbReference>
<evidence type="ECO:0000313" key="11">
    <source>
        <dbReference type="Proteomes" id="UP001165492"/>
    </source>
</evidence>